<sequence length="51" mass="6181">MFSELLHVKKQVLVRLQIFCVYVMFLHFVFGNKEKEEERGECVHRLVLQMV</sequence>
<keyword evidence="1" id="KW-0472">Membrane</keyword>
<dbReference type="EMBL" id="LS974626">
    <property type="protein sequence ID" value="CAG7910944.1"/>
    <property type="molecule type" value="Genomic_DNA"/>
</dbReference>
<feature type="transmembrane region" description="Helical" evidence="1">
    <location>
        <begin position="12"/>
        <end position="30"/>
    </location>
</feature>
<evidence type="ECO:0000256" key="1">
    <source>
        <dbReference type="SAM" id="Phobius"/>
    </source>
</evidence>
<protein>
    <submittedName>
        <fullName evidence="2">Uncharacterized protein</fullName>
    </submittedName>
</protein>
<name>A0A8D9I5C5_BRACM</name>
<dbReference type="Gramene" id="A10p21900.2_BraZ1">
    <property type="protein sequence ID" value="A10p21900.2_BraZ1.CDS.1"/>
    <property type="gene ID" value="A10g21900.2_BraZ1"/>
</dbReference>
<dbReference type="AlphaFoldDB" id="A0A8D9I5C5"/>
<keyword evidence="1" id="KW-0812">Transmembrane</keyword>
<evidence type="ECO:0000313" key="2">
    <source>
        <dbReference type="EMBL" id="CAG7910944.1"/>
    </source>
</evidence>
<keyword evidence="1" id="KW-1133">Transmembrane helix</keyword>
<dbReference type="Proteomes" id="UP000694005">
    <property type="component" value="Chromosome A10"/>
</dbReference>
<proteinExistence type="predicted"/>
<reference evidence="2 3" key="1">
    <citation type="submission" date="2021-07" db="EMBL/GenBank/DDBJ databases">
        <authorList>
            <consortium name="Genoscope - CEA"/>
            <person name="William W."/>
        </authorList>
    </citation>
    <scope>NUCLEOTIDE SEQUENCE [LARGE SCALE GENOMIC DNA]</scope>
</reference>
<accession>A0A8D9I5C5</accession>
<evidence type="ECO:0000313" key="3">
    <source>
        <dbReference type="Proteomes" id="UP000694005"/>
    </source>
</evidence>
<organism evidence="2 3">
    <name type="scientific">Brassica campestris</name>
    <name type="common">Field mustard</name>
    <dbReference type="NCBI Taxonomy" id="3711"/>
    <lineage>
        <taxon>Eukaryota</taxon>
        <taxon>Viridiplantae</taxon>
        <taxon>Streptophyta</taxon>
        <taxon>Embryophyta</taxon>
        <taxon>Tracheophyta</taxon>
        <taxon>Spermatophyta</taxon>
        <taxon>Magnoliopsida</taxon>
        <taxon>eudicotyledons</taxon>
        <taxon>Gunneridae</taxon>
        <taxon>Pentapetalae</taxon>
        <taxon>rosids</taxon>
        <taxon>malvids</taxon>
        <taxon>Brassicales</taxon>
        <taxon>Brassicaceae</taxon>
        <taxon>Brassiceae</taxon>
        <taxon>Brassica</taxon>
    </lineage>
</organism>
<gene>
    <name evidence="2" type="ORF">BRAPAZ1V2_A10P21900.2</name>
</gene>